<organism evidence="2 3">
    <name type="scientific">Dreissena polymorpha</name>
    <name type="common">Zebra mussel</name>
    <name type="synonym">Mytilus polymorpha</name>
    <dbReference type="NCBI Taxonomy" id="45954"/>
    <lineage>
        <taxon>Eukaryota</taxon>
        <taxon>Metazoa</taxon>
        <taxon>Spiralia</taxon>
        <taxon>Lophotrochozoa</taxon>
        <taxon>Mollusca</taxon>
        <taxon>Bivalvia</taxon>
        <taxon>Autobranchia</taxon>
        <taxon>Heteroconchia</taxon>
        <taxon>Euheterodonta</taxon>
        <taxon>Imparidentia</taxon>
        <taxon>Neoheterodontei</taxon>
        <taxon>Myida</taxon>
        <taxon>Dreissenoidea</taxon>
        <taxon>Dreissenidae</taxon>
        <taxon>Dreissena</taxon>
    </lineage>
</organism>
<evidence type="ECO:0000313" key="3">
    <source>
        <dbReference type="Proteomes" id="UP000828390"/>
    </source>
</evidence>
<proteinExistence type="predicted"/>
<protein>
    <submittedName>
        <fullName evidence="2">Uncharacterized protein</fullName>
    </submittedName>
</protein>
<feature type="region of interest" description="Disordered" evidence="1">
    <location>
        <begin position="1"/>
        <end position="28"/>
    </location>
</feature>
<keyword evidence="3" id="KW-1185">Reference proteome</keyword>
<dbReference type="Proteomes" id="UP000828390">
    <property type="component" value="Unassembled WGS sequence"/>
</dbReference>
<reference evidence="2" key="1">
    <citation type="journal article" date="2019" name="bioRxiv">
        <title>The Genome of the Zebra Mussel, Dreissena polymorpha: A Resource for Invasive Species Research.</title>
        <authorList>
            <person name="McCartney M.A."/>
            <person name="Auch B."/>
            <person name="Kono T."/>
            <person name="Mallez S."/>
            <person name="Zhang Y."/>
            <person name="Obille A."/>
            <person name="Becker A."/>
            <person name="Abrahante J.E."/>
            <person name="Garbe J."/>
            <person name="Badalamenti J.P."/>
            <person name="Herman A."/>
            <person name="Mangelson H."/>
            <person name="Liachko I."/>
            <person name="Sullivan S."/>
            <person name="Sone E.D."/>
            <person name="Koren S."/>
            <person name="Silverstein K.A.T."/>
            <person name="Beckman K.B."/>
            <person name="Gohl D.M."/>
        </authorList>
    </citation>
    <scope>NUCLEOTIDE SEQUENCE</scope>
    <source>
        <strain evidence="2">Duluth1</strain>
        <tissue evidence="2">Whole animal</tissue>
    </source>
</reference>
<evidence type="ECO:0000256" key="1">
    <source>
        <dbReference type="SAM" id="MobiDB-lite"/>
    </source>
</evidence>
<dbReference type="AlphaFoldDB" id="A0A9D3YCB3"/>
<comment type="caution">
    <text evidence="2">The sequence shown here is derived from an EMBL/GenBank/DDBJ whole genome shotgun (WGS) entry which is preliminary data.</text>
</comment>
<sequence>MVNLKDFGGGGRGLKLGTHTPLTKGQQPLGTWNPSLNLTCSGPFTDSYALKQELCITDATLGCGCMFEEMKAS</sequence>
<reference evidence="2" key="2">
    <citation type="submission" date="2020-11" db="EMBL/GenBank/DDBJ databases">
        <authorList>
            <person name="McCartney M.A."/>
            <person name="Auch B."/>
            <person name="Kono T."/>
            <person name="Mallez S."/>
            <person name="Becker A."/>
            <person name="Gohl D.M."/>
            <person name="Silverstein K.A.T."/>
            <person name="Koren S."/>
            <person name="Bechman K.B."/>
            <person name="Herman A."/>
            <person name="Abrahante J.E."/>
            <person name="Garbe J."/>
        </authorList>
    </citation>
    <scope>NUCLEOTIDE SEQUENCE</scope>
    <source>
        <strain evidence="2">Duluth1</strain>
        <tissue evidence="2">Whole animal</tissue>
    </source>
</reference>
<accession>A0A9D3YCB3</accession>
<gene>
    <name evidence="2" type="ORF">DPMN_085191</name>
</gene>
<dbReference type="EMBL" id="JAIWYP010000016">
    <property type="protein sequence ID" value="KAH3697685.1"/>
    <property type="molecule type" value="Genomic_DNA"/>
</dbReference>
<evidence type="ECO:0000313" key="2">
    <source>
        <dbReference type="EMBL" id="KAH3697685.1"/>
    </source>
</evidence>
<name>A0A9D3YCB3_DREPO</name>